<feature type="transmembrane region" description="Helical" evidence="1">
    <location>
        <begin position="207"/>
        <end position="229"/>
    </location>
</feature>
<proteinExistence type="predicted"/>
<evidence type="ECO:0000313" key="2">
    <source>
        <dbReference type="EMBL" id="HIX38211.1"/>
    </source>
</evidence>
<evidence type="ECO:0000256" key="1">
    <source>
        <dbReference type="SAM" id="Phobius"/>
    </source>
</evidence>
<feature type="transmembrane region" description="Helical" evidence="1">
    <location>
        <begin position="77"/>
        <end position="94"/>
    </location>
</feature>
<reference evidence="2" key="2">
    <citation type="submission" date="2021-04" db="EMBL/GenBank/DDBJ databases">
        <authorList>
            <person name="Gilroy R."/>
        </authorList>
    </citation>
    <scope>NUCLEOTIDE SEQUENCE</scope>
    <source>
        <strain evidence="2">ChiHjej12B11-1927</strain>
    </source>
</reference>
<organism evidence="2 3">
    <name type="scientific">Candidatus Blautia pullistercoris</name>
    <dbReference type="NCBI Taxonomy" id="2838499"/>
    <lineage>
        <taxon>Bacteria</taxon>
        <taxon>Bacillati</taxon>
        <taxon>Bacillota</taxon>
        <taxon>Clostridia</taxon>
        <taxon>Lachnospirales</taxon>
        <taxon>Lachnospiraceae</taxon>
        <taxon>Blautia</taxon>
    </lineage>
</organism>
<feature type="transmembrane region" description="Helical" evidence="1">
    <location>
        <begin position="144"/>
        <end position="161"/>
    </location>
</feature>
<evidence type="ECO:0000313" key="3">
    <source>
        <dbReference type="Proteomes" id="UP000824230"/>
    </source>
</evidence>
<accession>A0A9D2AN28</accession>
<keyword evidence="1" id="KW-0812">Transmembrane</keyword>
<reference evidence="2" key="1">
    <citation type="journal article" date="2021" name="PeerJ">
        <title>Extensive microbial diversity within the chicken gut microbiome revealed by metagenomics and culture.</title>
        <authorList>
            <person name="Gilroy R."/>
            <person name="Ravi A."/>
            <person name="Getino M."/>
            <person name="Pursley I."/>
            <person name="Horton D.L."/>
            <person name="Alikhan N.F."/>
            <person name="Baker D."/>
            <person name="Gharbi K."/>
            <person name="Hall N."/>
            <person name="Watson M."/>
            <person name="Adriaenssens E.M."/>
            <person name="Foster-Nyarko E."/>
            <person name="Jarju S."/>
            <person name="Secka A."/>
            <person name="Antonio M."/>
            <person name="Oren A."/>
            <person name="Chaudhuri R.R."/>
            <person name="La Ragione R."/>
            <person name="Hildebrand F."/>
            <person name="Pallen M.J."/>
        </authorList>
    </citation>
    <scope>NUCLEOTIDE SEQUENCE</scope>
    <source>
        <strain evidence="2">ChiHjej12B11-1927</strain>
    </source>
</reference>
<protein>
    <submittedName>
        <fullName evidence="2">Uncharacterized protein</fullName>
    </submittedName>
</protein>
<feature type="transmembrane region" description="Helical" evidence="1">
    <location>
        <begin position="44"/>
        <end position="65"/>
    </location>
</feature>
<dbReference type="AlphaFoldDB" id="A0A9D2AN28"/>
<feature type="transmembrane region" description="Helical" evidence="1">
    <location>
        <begin position="12"/>
        <end position="32"/>
    </location>
</feature>
<name>A0A9D2AN28_9FIRM</name>
<feature type="transmembrane region" description="Helical" evidence="1">
    <location>
        <begin position="177"/>
        <end position="195"/>
    </location>
</feature>
<keyword evidence="1" id="KW-1133">Transmembrane helix</keyword>
<keyword evidence="1" id="KW-0472">Membrane</keyword>
<sequence>MNIEQLPWQTALRTALILGANVSIAFFIQLAALERKRSPLPLTIVLLVRGVLINLLGGIVFQEYISKNNFWSNCYEALITFQSIILWIFVFYTFTGDALKIVVTSMAAEIYAVALNGVVLAMINYAEGRESLLLSGGSFQPLDLLIPLIMYAVFLPLYFFFRDKLKENRYRRLKHRKLWTTFAGVYIFLGIMSWWNGYANRMSYMSWFIWLIFFIFAAGAGIVGGWNWINYMEKIEREHRLLKRQQEFLCFHKRAINDQIQSMEENQRLIDLQMKEIQKLGGRTLSGERAKTYLKQLKQEYHNIKAGVYCSEWEIDAVLYYYSQKAEENEIVCSFYFGNYRRGSVKHEYLSEILMLLLEESIEKNLTVEKGERRISLSAGTVRNQVLLSLETVGRGKFRTWKLRTFAEKHQGLLKYKKKEKNIYIKLMIPCTESYKQSDISK</sequence>
<dbReference type="Proteomes" id="UP000824230">
    <property type="component" value="Unassembled WGS sequence"/>
</dbReference>
<dbReference type="EMBL" id="DXFG01000216">
    <property type="protein sequence ID" value="HIX38211.1"/>
    <property type="molecule type" value="Genomic_DNA"/>
</dbReference>
<gene>
    <name evidence="2" type="ORF">H9738_10150</name>
</gene>
<comment type="caution">
    <text evidence="2">The sequence shown here is derived from an EMBL/GenBank/DDBJ whole genome shotgun (WGS) entry which is preliminary data.</text>
</comment>
<feature type="transmembrane region" description="Helical" evidence="1">
    <location>
        <begin position="101"/>
        <end position="124"/>
    </location>
</feature>